<dbReference type="SUPFAM" id="SSF54427">
    <property type="entry name" value="NTF2-like"/>
    <property type="match status" value="1"/>
</dbReference>
<dbReference type="InterPro" id="IPR037401">
    <property type="entry name" value="SnoaL-like"/>
</dbReference>
<dbReference type="AlphaFoldDB" id="A0A2S7IN21"/>
<dbReference type="Gene3D" id="3.10.450.50">
    <property type="match status" value="1"/>
</dbReference>
<protein>
    <submittedName>
        <fullName evidence="2">Nuclear transport factor 2 family protein</fullName>
    </submittedName>
</protein>
<gene>
    <name evidence="2" type="ORF">C5O19_05370</name>
</gene>
<proteinExistence type="predicted"/>
<accession>A0A2S7IN21</accession>
<dbReference type="OrthoDB" id="129343at2"/>
<evidence type="ECO:0000259" key="1">
    <source>
        <dbReference type="Pfam" id="PF12680"/>
    </source>
</evidence>
<organism evidence="2 3">
    <name type="scientific">Siphonobacter curvatus</name>
    <dbReference type="NCBI Taxonomy" id="2094562"/>
    <lineage>
        <taxon>Bacteria</taxon>
        <taxon>Pseudomonadati</taxon>
        <taxon>Bacteroidota</taxon>
        <taxon>Cytophagia</taxon>
        <taxon>Cytophagales</taxon>
        <taxon>Cytophagaceae</taxon>
        <taxon>Siphonobacter</taxon>
    </lineage>
</organism>
<dbReference type="Pfam" id="PF12680">
    <property type="entry name" value="SnoaL_2"/>
    <property type="match status" value="1"/>
</dbReference>
<evidence type="ECO:0000313" key="3">
    <source>
        <dbReference type="Proteomes" id="UP000239590"/>
    </source>
</evidence>
<keyword evidence="3" id="KW-1185">Reference proteome</keyword>
<sequence length="144" mass="16464">MKVLVLGLLAWFTVACQPDAEKKKMPENETIARQVYERFNAHDWEGMAALYSDSTEFKDPAFGTKAVMQSRKQIVEKYAAMHKETPDIHDEITGVYPSGDKRVIVEFVSSGSMPDGNKWELPICTVFTIEKGKIIKDYTYYDQE</sequence>
<reference evidence="3" key="1">
    <citation type="submission" date="2018-02" db="EMBL/GenBank/DDBJ databases">
        <title>Genome sequencing of Solimonas sp. HR-BB.</title>
        <authorList>
            <person name="Lee Y."/>
            <person name="Jeon C.O."/>
        </authorList>
    </citation>
    <scope>NUCLEOTIDE SEQUENCE [LARGE SCALE GENOMIC DNA]</scope>
    <source>
        <strain evidence="3">HR-U</strain>
    </source>
</reference>
<dbReference type="RefSeq" id="WP_104710307.1">
    <property type="nucleotide sequence ID" value="NZ_PTRA01000001.1"/>
</dbReference>
<dbReference type="InterPro" id="IPR032710">
    <property type="entry name" value="NTF2-like_dom_sf"/>
</dbReference>
<dbReference type="EMBL" id="PTRA01000001">
    <property type="protein sequence ID" value="PQA59085.1"/>
    <property type="molecule type" value="Genomic_DNA"/>
</dbReference>
<dbReference type="Proteomes" id="UP000239590">
    <property type="component" value="Unassembled WGS sequence"/>
</dbReference>
<dbReference type="CDD" id="cd00531">
    <property type="entry name" value="NTF2_like"/>
    <property type="match status" value="1"/>
</dbReference>
<comment type="caution">
    <text evidence="2">The sequence shown here is derived from an EMBL/GenBank/DDBJ whole genome shotgun (WGS) entry which is preliminary data.</text>
</comment>
<name>A0A2S7IN21_9BACT</name>
<feature type="domain" description="SnoaL-like" evidence="1">
    <location>
        <begin position="32"/>
        <end position="135"/>
    </location>
</feature>
<evidence type="ECO:0000313" key="2">
    <source>
        <dbReference type="EMBL" id="PQA59085.1"/>
    </source>
</evidence>
<dbReference type="PROSITE" id="PS51257">
    <property type="entry name" value="PROKAR_LIPOPROTEIN"/>
    <property type="match status" value="1"/>
</dbReference>